<evidence type="ECO:0000259" key="1">
    <source>
        <dbReference type="SMART" id="SM01373"/>
    </source>
</evidence>
<dbReference type="Gene3D" id="1.10.10.1200">
    <property type="entry name" value="MAGE homology domain, winged helix WH1 motif"/>
    <property type="match status" value="1"/>
</dbReference>
<dbReference type="SMART" id="SM01373">
    <property type="entry name" value="MAGE"/>
    <property type="match status" value="1"/>
</dbReference>
<dbReference type="PANTHER" id="PTHR11736:SF14">
    <property type="entry name" value="NSE3 HOMOLOG, SMC5-SMC6 COMPLEX COMPONENT"/>
    <property type="match status" value="1"/>
</dbReference>
<dbReference type="Pfam" id="PF01454">
    <property type="entry name" value="MAGE"/>
    <property type="match status" value="1"/>
</dbReference>
<protein>
    <recommendedName>
        <fullName evidence="1">MAGE domain-containing protein</fullName>
    </recommendedName>
</protein>
<dbReference type="PANTHER" id="PTHR11736">
    <property type="entry name" value="MELANOMA-ASSOCIATED ANTIGEN MAGE ANTIGEN"/>
    <property type="match status" value="1"/>
</dbReference>
<proteinExistence type="predicted"/>
<dbReference type="Gene3D" id="1.10.10.1210">
    <property type="entry name" value="MAGE homology domain, winged helix WH2 motif"/>
    <property type="match status" value="1"/>
</dbReference>
<dbReference type="InterPro" id="IPR002190">
    <property type="entry name" value="MHD_dom"/>
</dbReference>
<dbReference type="GO" id="GO:0005634">
    <property type="term" value="C:nucleus"/>
    <property type="evidence" value="ECO:0007669"/>
    <property type="project" value="TreeGrafter"/>
</dbReference>
<dbReference type="GeneID" id="59234142"/>
<gene>
    <name evidence="2" type="ORF">HG535_0A04460</name>
</gene>
<dbReference type="GO" id="GO:0006281">
    <property type="term" value="P:DNA repair"/>
    <property type="evidence" value="ECO:0007669"/>
    <property type="project" value="TreeGrafter"/>
</dbReference>
<accession>A0A7H9AW39</accession>
<evidence type="ECO:0000313" key="2">
    <source>
        <dbReference type="EMBL" id="QLG70506.1"/>
    </source>
</evidence>
<reference evidence="2 3" key="1">
    <citation type="submission" date="2020-07" db="EMBL/GenBank/DDBJ databases">
        <title>The yeast mating-type switching endonuclease HO is a domesticated member of an unorthodox homing genetic element family.</title>
        <authorList>
            <person name="Coughlan A.Y."/>
            <person name="Lombardi L."/>
            <person name="Braun-Galleani S."/>
            <person name="Martos A.R."/>
            <person name="Galeote V."/>
            <person name="Bigey F."/>
            <person name="Dequin S."/>
            <person name="Byrne K.P."/>
            <person name="Wolfe K.H."/>
        </authorList>
    </citation>
    <scope>NUCLEOTIDE SEQUENCE [LARGE SCALE GENOMIC DNA]</scope>
    <source>
        <strain evidence="2 3">NRRL Y-6702</strain>
    </source>
</reference>
<feature type="domain" description="MAGE" evidence="1">
    <location>
        <begin position="22"/>
        <end position="232"/>
    </location>
</feature>
<dbReference type="Proteomes" id="UP000509704">
    <property type="component" value="Chromosome 1"/>
</dbReference>
<dbReference type="InterPro" id="IPR041898">
    <property type="entry name" value="MAGE_WH1"/>
</dbReference>
<dbReference type="InterPro" id="IPR041899">
    <property type="entry name" value="MAGE_WH2"/>
</dbReference>
<dbReference type="AlphaFoldDB" id="A0A7H9AW39"/>
<dbReference type="RefSeq" id="XP_037142234.1">
    <property type="nucleotide sequence ID" value="XM_037286339.1"/>
</dbReference>
<dbReference type="OrthoDB" id="205198at2759"/>
<dbReference type="KEGG" id="zmk:HG535_0A04460"/>
<organism evidence="2 3">
    <name type="scientific">Zygotorulaspora mrakii</name>
    <name type="common">Zygosaccharomyces mrakii</name>
    <dbReference type="NCBI Taxonomy" id="42260"/>
    <lineage>
        <taxon>Eukaryota</taxon>
        <taxon>Fungi</taxon>
        <taxon>Dikarya</taxon>
        <taxon>Ascomycota</taxon>
        <taxon>Saccharomycotina</taxon>
        <taxon>Saccharomycetes</taxon>
        <taxon>Saccharomycetales</taxon>
        <taxon>Saccharomycetaceae</taxon>
        <taxon>Zygotorulaspora</taxon>
    </lineage>
</organism>
<dbReference type="InterPro" id="IPR037445">
    <property type="entry name" value="MAGE"/>
</dbReference>
<evidence type="ECO:0000313" key="3">
    <source>
        <dbReference type="Proteomes" id="UP000509704"/>
    </source>
</evidence>
<name>A0A7H9AW39_ZYGMR</name>
<sequence length="267" mass="30319">MTAISGDDSDVDPKTAAVVRRTVRFILASIESQLTVISKNRLQNVVRDISQQENSSRIPFNDLVRSASELLEDVFGYELRRLGTRSEKFIVLNTLKPLPRLNEFIIKLCENTKTDSFAHDSEHISPKTNCLNSTFHDQDLAFKGVLTVTLCTVLFSKNHILQQELLEHLSSFGIPTDGSKIPVINCTIDELLKTLDRREYLYRVQDSADIQGETVFYRIGRRTQLEFDLDSLVLLVRSVMGLAEDQHSTLREDIARNIADSYKSNTL</sequence>
<dbReference type="EMBL" id="CP058604">
    <property type="protein sequence ID" value="QLG70506.1"/>
    <property type="molecule type" value="Genomic_DNA"/>
</dbReference>
<keyword evidence="3" id="KW-1185">Reference proteome</keyword>